<comment type="caution">
    <text evidence="1">The sequence shown here is derived from an EMBL/GenBank/DDBJ whole genome shotgun (WGS) entry which is preliminary data.</text>
</comment>
<gene>
    <name evidence="1" type="ORF">BJ138DRAFT_1011272</name>
</gene>
<proteinExistence type="predicted"/>
<evidence type="ECO:0000313" key="1">
    <source>
        <dbReference type="EMBL" id="KAH7909204.1"/>
    </source>
</evidence>
<dbReference type="EMBL" id="MU267772">
    <property type="protein sequence ID" value="KAH7909204.1"/>
    <property type="molecule type" value="Genomic_DNA"/>
</dbReference>
<name>A0ACB8A6S2_9AGAM</name>
<organism evidence="1 2">
    <name type="scientific">Hygrophoropsis aurantiaca</name>
    <dbReference type="NCBI Taxonomy" id="72124"/>
    <lineage>
        <taxon>Eukaryota</taxon>
        <taxon>Fungi</taxon>
        <taxon>Dikarya</taxon>
        <taxon>Basidiomycota</taxon>
        <taxon>Agaricomycotina</taxon>
        <taxon>Agaricomycetes</taxon>
        <taxon>Agaricomycetidae</taxon>
        <taxon>Boletales</taxon>
        <taxon>Coniophorineae</taxon>
        <taxon>Hygrophoropsidaceae</taxon>
        <taxon>Hygrophoropsis</taxon>
    </lineage>
</organism>
<accession>A0ACB8A6S2</accession>
<evidence type="ECO:0000313" key="2">
    <source>
        <dbReference type="Proteomes" id="UP000790377"/>
    </source>
</evidence>
<dbReference type="Proteomes" id="UP000790377">
    <property type="component" value="Unassembled WGS sequence"/>
</dbReference>
<reference evidence="1" key="1">
    <citation type="journal article" date="2021" name="New Phytol.">
        <title>Evolutionary innovations through gain and loss of genes in the ectomycorrhizal Boletales.</title>
        <authorList>
            <person name="Wu G."/>
            <person name="Miyauchi S."/>
            <person name="Morin E."/>
            <person name="Kuo A."/>
            <person name="Drula E."/>
            <person name="Varga T."/>
            <person name="Kohler A."/>
            <person name="Feng B."/>
            <person name="Cao Y."/>
            <person name="Lipzen A."/>
            <person name="Daum C."/>
            <person name="Hundley H."/>
            <person name="Pangilinan J."/>
            <person name="Johnson J."/>
            <person name="Barry K."/>
            <person name="LaButti K."/>
            <person name="Ng V."/>
            <person name="Ahrendt S."/>
            <person name="Min B."/>
            <person name="Choi I.G."/>
            <person name="Park H."/>
            <person name="Plett J.M."/>
            <person name="Magnuson J."/>
            <person name="Spatafora J.W."/>
            <person name="Nagy L.G."/>
            <person name="Henrissat B."/>
            <person name="Grigoriev I.V."/>
            <person name="Yang Z.L."/>
            <person name="Xu J."/>
            <person name="Martin F.M."/>
        </authorList>
    </citation>
    <scope>NUCLEOTIDE SEQUENCE</scope>
    <source>
        <strain evidence="1">ATCC 28755</strain>
    </source>
</reference>
<keyword evidence="2" id="KW-1185">Reference proteome</keyword>
<protein>
    <submittedName>
        <fullName evidence="1">Uncharacterized protein</fullName>
    </submittedName>
</protein>
<sequence length="297" mass="33114">MLKLPIEDVHGILDHLSFDSLQKLSCVSSLFRVVVVNYLNRRKSMLFARFVDDVPAFNDLLRTTSSVVSGSLALQFILPSSSLQWPVKDMDIYTGRSQTLPVVSFLVAQGYEVSALENSAPHYTQIAIRSVITMSNGPNRIDIVVSNTRHAIRPIFQFHSTPVINYLTADSIFSAYPKLTTNYRGLFNALSLRDGRRSLSNMQAIAKYAYRGFDIQSTPAAWDAVDEKLHVCVGNINCLQETRTSEDSGCLWMSLDAERVPKKYDRLEHPVAMWQLGAVLCDGSPGPAVGPVLIMFH</sequence>